<proteinExistence type="predicted"/>
<sequence>ALSSVSFFTLTAISFDRLLALTLGLRYRQVVTLKRTLTSVLVSWVFSSIVASSIFFEIQIILWFAKVGFALGIVTTVFSYTKIFFTLRQNQIRALRSDISRWPATQAIPLNVARYKKAVYSAPWVQLALVICYLPNNIVVALEIQGEIPLAIYLTRQFTFTLVNLNSSLNPLVYCWKITEVRQAVKETLRNIFF</sequence>
<dbReference type="PANTHER" id="PTHR22750">
    <property type="entry name" value="G-PROTEIN COUPLED RECEPTOR"/>
    <property type="match status" value="1"/>
</dbReference>
<dbReference type="Pfam" id="PF00001">
    <property type="entry name" value="7tm_1"/>
    <property type="match status" value="1"/>
</dbReference>
<evidence type="ECO:0000313" key="8">
    <source>
        <dbReference type="EMBL" id="CAH3158801.1"/>
    </source>
</evidence>
<evidence type="ECO:0000256" key="4">
    <source>
        <dbReference type="ARBA" id="ARBA00022989"/>
    </source>
</evidence>
<keyword evidence="2" id="KW-1003">Cell membrane</keyword>
<keyword evidence="5 6" id="KW-0472">Membrane</keyword>
<dbReference type="CDD" id="cd00637">
    <property type="entry name" value="7tm_classA_rhodopsin-like"/>
    <property type="match status" value="1"/>
</dbReference>
<feature type="domain" description="G-protein coupled receptors family 1 profile" evidence="7">
    <location>
        <begin position="1"/>
        <end position="174"/>
    </location>
</feature>
<evidence type="ECO:0000256" key="2">
    <source>
        <dbReference type="ARBA" id="ARBA00022475"/>
    </source>
</evidence>
<protein>
    <recommendedName>
        <fullName evidence="7">G-protein coupled receptors family 1 profile domain-containing protein</fullName>
    </recommendedName>
</protein>
<evidence type="ECO:0000256" key="6">
    <source>
        <dbReference type="SAM" id="Phobius"/>
    </source>
</evidence>
<evidence type="ECO:0000256" key="3">
    <source>
        <dbReference type="ARBA" id="ARBA00022692"/>
    </source>
</evidence>
<evidence type="ECO:0000256" key="5">
    <source>
        <dbReference type="ARBA" id="ARBA00023136"/>
    </source>
</evidence>
<keyword evidence="4 6" id="KW-1133">Transmembrane helix</keyword>
<keyword evidence="9" id="KW-1185">Reference proteome</keyword>
<name>A0ABN8QBA3_9CNID</name>
<comment type="subcellular location">
    <subcellularLocation>
        <location evidence="1">Cell membrane</location>
        <topology evidence="1">Multi-pass membrane protein</topology>
    </subcellularLocation>
</comment>
<organism evidence="8 9">
    <name type="scientific">Porites lobata</name>
    <dbReference type="NCBI Taxonomy" id="104759"/>
    <lineage>
        <taxon>Eukaryota</taxon>
        <taxon>Metazoa</taxon>
        <taxon>Cnidaria</taxon>
        <taxon>Anthozoa</taxon>
        <taxon>Hexacorallia</taxon>
        <taxon>Scleractinia</taxon>
        <taxon>Fungiina</taxon>
        <taxon>Poritidae</taxon>
        <taxon>Porites</taxon>
    </lineage>
</organism>
<dbReference type="PRINTS" id="PR00237">
    <property type="entry name" value="GPCRRHODOPSN"/>
</dbReference>
<feature type="transmembrane region" description="Helical" evidence="6">
    <location>
        <begin position="6"/>
        <end position="25"/>
    </location>
</feature>
<evidence type="ECO:0000313" key="9">
    <source>
        <dbReference type="Proteomes" id="UP001159405"/>
    </source>
</evidence>
<gene>
    <name evidence="8" type="ORF">PLOB_00003337</name>
</gene>
<reference evidence="8 9" key="1">
    <citation type="submission" date="2022-05" db="EMBL/GenBank/DDBJ databases">
        <authorList>
            <consortium name="Genoscope - CEA"/>
            <person name="William W."/>
        </authorList>
    </citation>
    <scope>NUCLEOTIDE SEQUENCE [LARGE SCALE GENOMIC DNA]</scope>
</reference>
<dbReference type="PROSITE" id="PS50262">
    <property type="entry name" value="G_PROTEIN_RECEP_F1_2"/>
    <property type="match status" value="1"/>
</dbReference>
<dbReference type="SUPFAM" id="SSF81321">
    <property type="entry name" value="Family A G protein-coupled receptor-like"/>
    <property type="match status" value="1"/>
</dbReference>
<dbReference type="Gene3D" id="1.20.1070.10">
    <property type="entry name" value="Rhodopsin 7-helix transmembrane proteins"/>
    <property type="match status" value="2"/>
</dbReference>
<evidence type="ECO:0000256" key="1">
    <source>
        <dbReference type="ARBA" id="ARBA00004651"/>
    </source>
</evidence>
<evidence type="ECO:0000259" key="7">
    <source>
        <dbReference type="PROSITE" id="PS50262"/>
    </source>
</evidence>
<dbReference type="InterPro" id="IPR000276">
    <property type="entry name" value="GPCR_Rhodpsn"/>
</dbReference>
<accession>A0ABN8QBA3</accession>
<dbReference type="InterPro" id="IPR017452">
    <property type="entry name" value="GPCR_Rhodpsn_7TM"/>
</dbReference>
<feature type="non-terminal residue" evidence="8">
    <location>
        <position position="1"/>
    </location>
</feature>
<feature type="transmembrane region" description="Helical" evidence="6">
    <location>
        <begin position="62"/>
        <end position="85"/>
    </location>
</feature>
<dbReference type="EMBL" id="CALNXK010000112">
    <property type="protein sequence ID" value="CAH3158801.1"/>
    <property type="molecule type" value="Genomic_DNA"/>
</dbReference>
<comment type="caution">
    <text evidence="8">The sequence shown here is derived from an EMBL/GenBank/DDBJ whole genome shotgun (WGS) entry which is preliminary data.</text>
</comment>
<dbReference type="Proteomes" id="UP001159405">
    <property type="component" value="Unassembled WGS sequence"/>
</dbReference>
<keyword evidence="3 6" id="KW-0812">Transmembrane</keyword>
<feature type="transmembrane region" description="Helical" evidence="6">
    <location>
        <begin position="37"/>
        <end position="56"/>
    </location>
</feature>